<dbReference type="EMBL" id="JANPWB010000009">
    <property type="protein sequence ID" value="KAJ1154558.1"/>
    <property type="molecule type" value="Genomic_DNA"/>
</dbReference>
<evidence type="ECO:0000313" key="1">
    <source>
        <dbReference type="EMBL" id="KAJ1154558.1"/>
    </source>
</evidence>
<organism evidence="1 2">
    <name type="scientific">Pleurodeles waltl</name>
    <name type="common">Iberian ribbed newt</name>
    <dbReference type="NCBI Taxonomy" id="8319"/>
    <lineage>
        <taxon>Eukaryota</taxon>
        <taxon>Metazoa</taxon>
        <taxon>Chordata</taxon>
        <taxon>Craniata</taxon>
        <taxon>Vertebrata</taxon>
        <taxon>Euteleostomi</taxon>
        <taxon>Amphibia</taxon>
        <taxon>Batrachia</taxon>
        <taxon>Caudata</taxon>
        <taxon>Salamandroidea</taxon>
        <taxon>Salamandridae</taxon>
        <taxon>Pleurodelinae</taxon>
        <taxon>Pleurodeles</taxon>
    </lineage>
</organism>
<dbReference type="Proteomes" id="UP001066276">
    <property type="component" value="Chromosome 5"/>
</dbReference>
<proteinExistence type="predicted"/>
<comment type="caution">
    <text evidence="1">The sequence shown here is derived from an EMBL/GenBank/DDBJ whole genome shotgun (WGS) entry which is preliminary data.</text>
</comment>
<dbReference type="AlphaFoldDB" id="A0AAV7RUF4"/>
<evidence type="ECO:0000313" key="2">
    <source>
        <dbReference type="Proteomes" id="UP001066276"/>
    </source>
</evidence>
<protein>
    <submittedName>
        <fullName evidence="1">Uncharacterized protein</fullName>
    </submittedName>
</protein>
<sequence length="105" mass="11834">MATLEMSFHRVPGTRRLRKQMGLLDINDLQLCREQQGVLDYEGEAALALGLHGEVEEDRNTTVFILEWGCPPSCLQDSIFVLVMKEPGLREGPQEQAGTWCKLSM</sequence>
<name>A0AAV7RUF4_PLEWA</name>
<accession>A0AAV7RUF4</accession>
<keyword evidence="2" id="KW-1185">Reference proteome</keyword>
<gene>
    <name evidence="1" type="ORF">NDU88_007307</name>
</gene>
<reference evidence="1" key="1">
    <citation type="journal article" date="2022" name="bioRxiv">
        <title>Sequencing and chromosome-scale assembly of the giantPleurodeles waltlgenome.</title>
        <authorList>
            <person name="Brown T."/>
            <person name="Elewa A."/>
            <person name="Iarovenko S."/>
            <person name="Subramanian E."/>
            <person name="Araus A.J."/>
            <person name="Petzold A."/>
            <person name="Susuki M."/>
            <person name="Suzuki K.-i.T."/>
            <person name="Hayashi T."/>
            <person name="Toyoda A."/>
            <person name="Oliveira C."/>
            <person name="Osipova E."/>
            <person name="Leigh N.D."/>
            <person name="Simon A."/>
            <person name="Yun M.H."/>
        </authorList>
    </citation>
    <scope>NUCLEOTIDE SEQUENCE</scope>
    <source>
        <strain evidence="1">20211129_DDA</strain>
        <tissue evidence="1">Liver</tissue>
    </source>
</reference>